<keyword evidence="1" id="KW-0732">Signal</keyword>
<accession>A0A9P4M4X3</accession>
<keyword evidence="3" id="KW-1185">Reference proteome</keyword>
<gene>
    <name evidence="2" type="ORF">NA57DRAFT_77650</name>
</gene>
<evidence type="ECO:0000256" key="1">
    <source>
        <dbReference type="SAM" id="SignalP"/>
    </source>
</evidence>
<organism evidence="2 3">
    <name type="scientific">Rhizodiscina lignyota</name>
    <dbReference type="NCBI Taxonomy" id="1504668"/>
    <lineage>
        <taxon>Eukaryota</taxon>
        <taxon>Fungi</taxon>
        <taxon>Dikarya</taxon>
        <taxon>Ascomycota</taxon>
        <taxon>Pezizomycotina</taxon>
        <taxon>Dothideomycetes</taxon>
        <taxon>Pleosporomycetidae</taxon>
        <taxon>Aulographales</taxon>
        <taxon>Rhizodiscinaceae</taxon>
        <taxon>Rhizodiscina</taxon>
    </lineage>
</organism>
<feature type="chain" id="PRO_5040236870" evidence="1">
    <location>
        <begin position="19"/>
        <end position="194"/>
    </location>
</feature>
<sequence>MSIKSFLTLALLAVGSVAIPQQTSSDSGSADSSTSVSPSQTSVFKAAVASYYQSLKHSPEFTELGIALALNGGSDDVLSQIEANPSQLLPITGTSIDLQSLATDPPLTFPSYSFYSGLGTDLIDSIKSIQTSAALAIASIDQSVLGTSTQIKVPTNTASSSSSSGGAGAAMAKPTGVMAMGAAVGALGAAVALL</sequence>
<feature type="signal peptide" evidence="1">
    <location>
        <begin position="1"/>
        <end position="18"/>
    </location>
</feature>
<protein>
    <submittedName>
        <fullName evidence="2">Uncharacterized protein</fullName>
    </submittedName>
</protein>
<dbReference type="AlphaFoldDB" id="A0A9P4M4X3"/>
<dbReference type="EMBL" id="ML978128">
    <property type="protein sequence ID" value="KAF2097393.1"/>
    <property type="molecule type" value="Genomic_DNA"/>
</dbReference>
<dbReference type="Proteomes" id="UP000799772">
    <property type="component" value="Unassembled WGS sequence"/>
</dbReference>
<reference evidence="2" key="1">
    <citation type="journal article" date="2020" name="Stud. Mycol.">
        <title>101 Dothideomycetes genomes: a test case for predicting lifestyles and emergence of pathogens.</title>
        <authorList>
            <person name="Haridas S."/>
            <person name="Albert R."/>
            <person name="Binder M."/>
            <person name="Bloem J."/>
            <person name="Labutti K."/>
            <person name="Salamov A."/>
            <person name="Andreopoulos B."/>
            <person name="Baker S."/>
            <person name="Barry K."/>
            <person name="Bills G."/>
            <person name="Bluhm B."/>
            <person name="Cannon C."/>
            <person name="Castanera R."/>
            <person name="Culley D."/>
            <person name="Daum C."/>
            <person name="Ezra D."/>
            <person name="Gonzalez J."/>
            <person name="Henrissat B."/>
            <person name="Kuo A."/>
            <person name="Liang C."/>
            <person name="Lipzen A."/>
            <person name="Lutzoni F."/>
            <person name="Magnuson J."/>
            <person name="Mondo S."/>
            <person name="Nolan M."/>
            <person name="Ohm R."/>
            <person name="Pangilinan J."/>
            <person name="Park H.-J."/>
            <person name="Ramirez L."/>
            <person name="Alfaro M."/>
            <person name="Sun H."/>
            <person name="Tritt A."/>
            <person name="Yoshinaga Y."/>
            <person name="Zwiers L.-H."/>
            <person name="Turgeon B."/>
            <person name="Goodwin S."/>
            <person name="Spatafora J."/>
            <person name="Crous P."/>
            <person name="Grigoriev I."/>
        </authorList>
    </citation>
    <scope>NUCLEOTIDE SEQUENCE</scope>
    <source>
        <strain evidence="2">CBS 133067</strain>
    </source>
</reference>
<name>A0A9P4M4X3_9PEZI</name>
<evidence type="ECO:0000313" key="2">
    <source>
        <dbReference type="EMBL" id="KAF2097393.1"/>
    </source>
</evidence>
<comment type="caution">
    <text evidence="2">The sequence shown here is derived from an EMBL/GenBank/DDBJ whole genome shotgun (WGS) entry which is preliminary data.</text>
</comment>
<evidence type="ECO:0000313" key="3">
    <source>
        <dbReference type="Proteomes" id="UP000799772"/>
    </source>
</evidence>
<dbReference type="OrthoDB" id="5427971at2759"/>
<proteinExistence type="predicted"/>